<dbReference type="PANTHER" id="PTHR11645:SF0">
    <property type="entry name" value="PYRROLINE-5-CARBOXYLATE REDUCTASE 3"/>
    <property type="match status" value="1"/>
</dbReference>
<accession>A0A9X2W509</accession>
<keyword evidence="3" id="KW-0641">Proline biosynthesis</keyword>
<dbReference type="Proteomes" id="UP001142648">
    <property type="component" value="Unassembled WGS sequence"/>
</dbReference>
<dbReference type="HAMAP" id="MF_01925">
    <property type="entry name" value="P5C_reductase"/>
    <property type="match status" value="1"/>
</dbReference>
<dbReference type="PANTHER" id="PTHR11645">
    <property type="entry name" value="PYRROLINE-5-CARBOXYLATE REDUCTASE"/>
    <property type="match status" value="1"/>
</dbReference>
<dbReference type="InterPro" id="IPR036291">
    <property type="entry name" value="NAD(P)-bd_dom_sf"/>
</dbReference>
<comment type="function">
    <text evidence="3">Catalyzes the reduction of 1-pyrroline-5-carboxylate (PCA) to L-proline.</text>
</comment>
<name>A0A9X2W509_9SPHN</name>
<comment type="caution">
    <text evidence="5">The sequence shown here is derived from an EMBL/GenBank/DDBJ whole genome shotgun (WGS) entry which is preliminary data.</text>
</comment>
<dbReference type="InterPro" id="IPR053790">
    <property type="entry name" value="P5CR-like_CS"/>
</dbReference>
<comment type="similarity">
    <text evidence="1 3">Belongs to the pyrroline-5-carboxylate reductase family.</text>
</comment>
<dbReference type="InterPro" id="IPR029036">
    <property type="entry name" value="P5CR_dimer"/>
</dbReference>
<dbReference type="PROSITE" id="PS00521">
    <property type="entry name" value="P5CR"/>
    <property type="match status" value="1"/>
</dbReference>
<dbReference type="EC" id="1.5.1.2" evidence="3"/>
<keyword evidence="3" id="KW-0521">NADP</keyword>
<keyword evidence="3" id="KW-0963">Cytoplasm</keyword>
<gene>
    <name evidence="3" type="primary">proC</name>
    <name evidence="5" type="ORF">N0B51_14395</name>
</gene>
<dbReference type="Gene3D" id="3.40.50.720">
    <property type="entry name" value="NAD(P)-binding Rossmann-like Domain"/>
    <property type="match status" value="1"/>
</dbReference>
<comment type="subcellular location">
    <subcellularLocation>
        <location evidence="3">Cytoplasm</location>
    </subcellularLocation>
</comment>
<dbReference type="PIRSF" id="PIRSF000193">
    <property type="entry name" value="Pyrrol-5-carb_rd"/>
    <property type="match status" value="1"/>
</dbReference>
<keyword evidence="2 3" id="KW-0560">Oxidoreductase</keyword>
<comment type="pathway">
    <text evidence="3">Amino-acid biosynthesis; L-proline biosynthesis; L-proline from L-glutamate 5-semialdehyde: step 1/1.</text>
</comment>
<dbReference type="AlphaFoldDB" id="A0A9X2W509"/>
<dbReference type="GO" id="GO:0004735">
    <property type="term" value="F:pyrroline-5-carboxylate reductase activity"/>
    <property type="evidence" value="ECO:0007669"/>
    <property type="project" value="UniProtKB-UniRule"/>
</dbReference>
<evidence type="ECO:0000256" key="1">
    <source>
        <dbReference type="ARBA" id="ARBA00005525"/>
    </source>
</evidence>
<protein>
    <recommendedName>
        <fullName evidence="3">Pyrroline-5-carboxylate reductase</fullName>
        <shortName evidence="3">P5C reductase</shortName>
        <shortName evidence="3">P5CR</shortName>
        <ecNumber evidence="3">1.5.1.2</ecNumber>
    </recommendedName>
    <alternativeName>
        <fullName evidence="3">PCA reductase</fullName>
    </alternativeName>
</protein>
<evidence type="ECO:0000259" key="4">
    <source>
        <dbReference type="Pfam" id="PF14748"/>
    </source>
</evidence>
<keyword evidence="3" id="KW-0028">Amino-acid biosynthesis</keyword>
<organism evidence="5 6">
    <name type="scientific">Tsuneonella litorea</name>
    <dbReference type="NCBI Taxonomy" id="2976475"/>
    <lineage>
        <taxon>Bacteria</taxon>
        <taxon>Pseudomonadati</taxon>
        <taxon>Pseudomonadota</taxon>
        <taxon>Alphaproteobacteria</taxon>
        <taxon>Sphingomonadales</taxon>
        <taxon>Erythrobacteraceae</taxon>
        <taxon>Tsuneonella</taxon>
    </lineage>
</organism>
<dbReference type="RefSeq" id="WP_259963286.1">
    <property type="nucleotide sequence ID" value="NZ_JAOAMV010000009.1"/>
</dbReference>
<dbReference type="InterPro" id="IPR008927">
    <property type="entry name" value="6-PGluconate_DH-like_C_sf"/>
</dbReference>
<keyword evidence="6" id="KW-1185">Reference proteome</keyword>
<evidence type="ECO:0000313" key="5">
    <source>
        <dbReference type="EMBL" id="MCT2560170.1"/>
    </source>
</evidence>
<dbReference type="SUPFAM" id="SSF48179">
    <property type="entry name" value="6-phosphogluconate dehydrogenase C-terminal domain-like"/>
    <property type="match status" value="1"/>
</dbReference>
<dbReference type="Pfam" id="PF14748">
    <property type="entry name" value="P5CR_dimer"/>
    <property type="match status" value="1"/>
</dbReference>
<evidence type="ECO:0000313" key="6">
    <source>
        <dbReference type="Proteomes" id="UP001142648"/>
    </source>
</evidence>
<feature type="domain" description="Pyrroline-5-carboxylate reductase dimerisation" evidence="4">
    <location>
        <begin position="156"/>
        <end position="261"/>
    </location>
</feature>
<comment type="catalytic activity">
    <reaction evidence="3">
        <text>L-proline + NADP(+) = (S)-1-pyrroline-5-carboxylate + NADPH + 2 H(+)</text>
        <dbReference type="Rhea" id="RHEA:14109"/>
        <dbReference type="ChEBI" id="CHEBI:15378"/>
        <dbReference type="ChEBI" id="CHEBI:17388"/>
        <dbReference type="ChEBI" id="CHEBI:57783"/>
        <dbReference type="ChEBI" id="CHEBI:58349"/>
        <dbReference type="ChEBI" id="CHEBI:60039"/>
        <dbReference type="EC" id="1.5.1.2"/>
    </reaction>
</comment>
<proteinExistence type="inferred from homology"/>
<dbReference type="GO" id="GO:0055129">
    <property type="term" value="P:L-proline biosynthetic process"/>
    <property type="evidence" value="ECO:0007669"/>
    <property type="project" value="UniProtKB-UniRule"/>
</dbReference>
<sequence length="269" mass="27807">MIAFQSILIAGYGSMTGAMLDGWLASGLRPEIFTAYGPREKAVPEGVRFTTALPDQPVDAIVLGFKPQMLAEAAPPIEPLAGPETVVISVLAGIDLATLAERFPRAAGVVRLMPNLAAALGKSPNGLVARGLEDDRRAAVTDLAARLGSAEWLADENQFDLVTALAGSGPGFLYRFVDALAVGATRLGLDPAQAERLAVAMVEGASALAAASPHSPGELARKVASPGGMTQQGLDVLDEGEALTRLVTETLRAARDRGREMAAAARGEG</sequence>
<dbReference type="InterPro" id="IPR000304">
    <property type="entry name" value="Pyrroline-COOH_reductase"/>
</dbReference>
<dbReference type="Gene3D" id="1.10.3730.10">
    <property type="entry name" value="ProC C-terminal domain-like"/>
    <property type="match status" value="1"/>
</dbReference>
<dbReference type="GO" id="GO:0005737">
    <property type="term" value="C:cytoplasm"/>
    <property type="evidence" value="ECO:0007669"/>
    <property type="project" value="UniProtKB-SubCell"/>
</dbReference>
<dbReference type="SUPFAM" id="SSF51735">
    <property type="entry name" value="NAD(P)-binding Rossmann-fold domains"/>
    <property type="match status" value="1"/>
</dbReference>
<reference evidence="5" key="1">
    <citation type="submission" date="2022-09" db="EMBL/GenBank/DDBJ databases">
        <title>The genome sequence of Tsuneonella sp. YG55.</title>
        <authorList>
            <person name="Liu Y."/>
        </authorList>
    </citation>
    <scope>NUCLEOTIDE SEQUENCE</scope>
    <source>
        <strain evidence="5">YG55</strain>
    </source>
</reference>
<dbReference type="EMBL" id="JAOAMV010000009">
    <property type="protein sequence ID" value="MCT2560170.1"/>
    <property type="molecule type" value="Genomic_DNA"/>
</dbReference>
<evidence type="ECO:0000256" key="2">
    <source>
        <dbReference type="ARBA" id="ARBA00023002"/>
    </source>
</evidence>
<evidence type="ECO:0000256" key="3">
    <source>
        <dbReference type="HAMAP-Rule" id="MF_01925"/>
    </source>
</evidence>
<comment type="catalytic activity">
    <reaction evidence="3">
        <text>L-proline + NAD(+) = (S)-1-pyrroline-5-carboxylate + NADH + 2 H(+)</text>
        <dbReference type="Rhea" id="RHEA:14105"/>
        <dbReference type="ChEBI" id="CHEBI:15378"/>
        <dbReference type="ChEBI" id="CHEBI:17388"/>
        <dbReference type="ChEBI" id="CHEBI:57540"/>
        <dbReference type="ChEBI" id="CHEBI:57945"/>
        <dbReference type="ChEBI" id="CHEBI:60039"/>
        <dbReference type="EC" id="1.5.1.2"/>
    </reaction>
</comment>